<accession>A0ABP9YRL3</accession>
<feature type="region of interest" description="Disordered" evidence="1">
    <location>
        <begin position="1"/>
        <end position="21"/>
    </location>
</feature>
<dbReference type="EMBL" id="BAABUK010000005">
    <property type="protein sequence ID" value="GAA5809500.1"/>
    <property type="molecule type" value="Genomic_DNA"/>
</dbReference>
<sequence>MESLGNRERRGSRGRISGGGLKVPPFLLASLTKQRMTNNHYQRSLVDKLQGVHGDTQDMINFIANNDHVCIVSFDFAGLSTNVSDLKEFVR</sequence>
<keyword evidence="3" id="KW-1185">Reference proteome</keyword>
<evidence type="ECO:0000313" key="3">
    <source>
        <dbReference type="Proteomes" id="UP001473302"/>
    </source>
</evidence>
<feature type="compositionally biased region" description="Basic and acidic residues" evidence="1">
    <location>
        <begin position="1"/>
        <end position="11"/>
    </location>
</feature>
<evidence type="ECO:0000313" key="2">
    <source>
        <dbReference type="EMBL" id="GAA5809500.1"/>
    </source>
</evidence>
<organism evidence="2 3">
    <name type="scientific">Mucor flavus</name>
    <dbReference type="NCBI Taxonomy" id="439312"/>
    <lineage>
        <taxon>Eukaryota</taxon>
        <taxon>Fungi</taxon>
        <taxon>Fungi incertae sedis</taxon>
        <taxon>Mucoromycota</taxon>
        <taxon>Mucoromycotina</taxon>
        <taxon>Mucoromycetes</taxon>
        <taxon>Mucorales</taxon>
        <taxon>Mucorineae</taxon>
        <taxon>Mucoraceae</taxon>
        <taxon>Mucor</taxon>
    </lineage>
</organism>
<name>A0ABP9YRL3_9FUNG</name>
<protein>
    <submittedName>
        <fullName evidence="2">Uncharacterized protein</fullName>
    </submittedName>
</protein>
<evidence type="ECO:0000256" key="1">
    <source>
        <dbReference type="SAM" id="MobiDB-lite"/>
    </source>
</evidence>
<dbReference type="Proteomes" id="UP001473302">
    <property type="component" value="Unassembled WGS sequence"/>
</dbReference>
<proteinExistence type="predicted"/>
<comment type="caution">
    <text evidence="2">The sequence shown here is derived from an EMBL/GenBank/DDBJ whole genome shotgun (WGS) entry which is preliminary data.</text>
</comment>
<gene>
    <name evidence="2" type="ORF">MFLAVUS_002909</name>
</gene>
<reference evidence="2 3" key="1">
    <citation type="submission" date="2024-04" db="EMBL/GenBank/DDBJ databases">
        <title>genome sequences of Mucor flavus KT1a and Helicostylum pulchrum KT1b strains isolated from the surface of a dry-aged beef.</title>
        <authorList>
            <person name="Toyotome T."/>
            <person name="Hosono M."/>
            <person name="Torimaru M."/>
            <person name="Fukuda K."/>
            <person name="Mikami N."/>
        </authorList>
    </citation>
    <scope>NUCLEOTIDE SEQUENCE [LARGE SCALE GENOMIC DNA]</scope>
    <source>
        <strain evidence="2 3">KT1a</strain>
    </source>
</reference>